<feature type="compositionally biased region" description="Low complexity" evidence="4">
    <location>
        <begin position="483"/>
        <end position="511"/>
    </location>
</feature>
<dbReference type="STRING" id="296587.C1EDG6"/>
<dbReference type="eggNOG" id="KOG1171">
    <property type="taxonomic scope" value="Eukaryota"/>
</dbReference>
<dbReference type="InParanoid" id="C1EDG6"/>
<dbReference type="AlphaFoldDB" id="C1EDG6"/>
<protein>
    <submittedName>
        <fullName evidence="6">Tso1-like transcription factor</fullName>
    </submittedName>
</protein>
<evidence type="ECO:0000256" key="1">
    <source>
        <dbReference type="ARBA" id="ARBA00004123"/>
    </source>
</evidence>
<dbReference type="OMA" id="CSCQNCQ"/>
<evidence type="ECO:0000259" key="5">
    <source>
        <dbReference type="PROSITE" id="PS51634"/>
    </source>
</evidence>
<feature type="compositionally biased region" description="Gly residues" evidence="4">
    <location>
        <begin position="175"/>
        <end position="202"/>
    </location>
</feature>
<dbReference type="RefSeq" id="XP_002504796.1">
    <property type="nucleotide sequence ID" value="XM_002504750.1"/>
</dbReference>
<feature type="region of interest" description="Disordered" evidence="4">
    <location>
        <begin position="80"/>
        <end position="265"/>
    </location>
</feature>
<evidence type="ECO:0000256" key="2">
    <source>
        <dbReference type="ARBA" id="ARBA00007267"/>
    </source>
</evidence>
<comment type="subcellular location">
    <subcellularLocation>
        <location evidence="1">Nucleus</location>
    </subcellularLocation>
</comment>
<dbReference type="InterPro" id="IPR005172">
    <property type="entry name" value="CRC"/>
</dbReference>
<evidence type="ECO:0000313" key="7">
    <source>
        <dbReference type="Proteomes" id="UP000002009"/>
    </source>
</evidence>
<dbReference type="PANTHER" id="PTHR12446:SF34">
    <property type="entry name" value="PROTEIN LIN-54 HOMOLOG"/>
    <property type="match status" value="1"/>
</dbReference>
<organism evidence="6 7">
    <name type="scientific">Micromonas commoda (strain RCC299 / NOUM17 / CCMP2709)</name>
    <name type="common">Picoplanktonic green alga</name>
    <dbReference type="NCBI Taxonomy" id="296587"/>
    <lineage>
        <taxon>Eukaryota</taxon>
        <taxon>Viridiplantae</taxon>
        <taxon>Chlorophyta</taxon>
        <taxon>Mamiellophyceae</taxon>
        <taxon>Mamiellales</taxon>
        <taxon>Mamiellaceae</taxon>
        <taxon>Micromonas</taxon>
    </lineage>
</organism>
<evidence type="ECO:0000256" key="3">
    <source>
        <dbReference type="ARBA" id="ARBA00023242"/>
    </source>
</evidence>
<dbReference type="PANTHER" id="PTHR12446">
    <property type="entry name" value="TESMIN/TSO1-RELATED"/>
    <property type="match status" value="1"/>
</dbReference>
<dbReference type="GeneID" id="8247218"/>
<comment type="similarity">
    <text evidence="2">Belongs to the lin-54 family.</text>
</comment>
<dbReference type="InterPro" id="IPR033467">
    <property type="entry name" value="Tesmin/TSO1-like_CXC"/>
</dbReference>
<reference evidence="6 7" key="1">
    <citation type="journal article" date="2009" name="Science">
        <title>Green evolution and dynamic adaptations revealed by genomes of the marine picoeukaryotes Micromonas.</title>
        <authorList>
            <person name="Worden A.Z."/>
            <person name="Lee J.H."/>
            <person name="Mock T."/>
            <person name="Rouze P."/>
            <person name="Simmons M.P."/>
            <person name="Aerts A.L."/>
            <person name="Allen A.E."/>
            <person name="Cuvelier M.L."/>
            <person name="Derelle E."/>
            <person name="Everett M.V."/>
            <person name="Foulon E."/>
            <person name="Grimwood J."/>
            <person name="Gundlach H."/>
            <person name="Henrissat B."/>
            <person name="Napoli C."/>
            <person name="McDonald S.M."/>
            <person name="Parker M.S."/>
            <person name="Rombauts S."/>
            <person name="Salamov A."/>
            <person name="Von Dassow P."/>
            <person name="Badger J.H."/>
            <person name="Coutinho P.M."/>
            <person name="Demir E."/>
            <person name="Dubchak I."/>
            <person name="Gentemann C."/>
            <person name="Eikrem W."/>
            <person name="Gready J.E."/>
            <person name="John U."/>
            <person name="Lanier W."/>
            <person name="Lindquist E.A."/>
            <person name="Lucas S."/>
            <person name="Mayer K.F."/>
            <person name="Moreau H."/>
            <person name="Not F."/>
            <person name="Otillar R."/>
            <person name="Panaud O."/>
            <person name="Pangilinan J."/>
            <person name="Paulsen I."/>
            <person name="Piegu B."/>
            <person name="Poliakov A."/>
            <person name="Robbens S."/>
            <person name="Schmutz J."/>
            <person name="Toulza E."/>
            <person name="Wyss T."/>
            <person name="Zelensky A."/>
            <person name="Zhou K."/>
            <person name="Armbrust E.V."/>
            <person name="Bhattacharya D."/>
            <person name="Goodenough U.W."/>
            <person name="Van de Peer Y."/>
            <person name="Grigoriev I.V."/>
        </authorList>
    </citation>
    <scope>NUCLEOTIDE SEQUENCE [LARGE SCALE GENOMIC DNA]</scope>
    <source>
        <strain evidence="7">RCC299 / NOUM17</strain>
    </source>
</reference>
<accession>C1EDG6</accession>
<feature type="region of interest" description="Disordered" evidence="4">
    <location>
        <begin position="483"/>
        <end position="590"/>
    </location>
</feature>
<sequence>MHADQAVLAAVHALAQSPLRPGVLDDVTDVAQLRKQLETHFDVNLTEPEAAHAGMARALEEELRQLDGELELEQHATRLVRGGDVAPSPGGNPNDARGANGRRSLRGAAARGATGPAGVGAVAAQAAEESMKRSSTTGASTEWPHGLAKTLKNDGRDSPRVQSSRGNGKKSANGNAGGVAPGGGGGSKSKKAGAGGGGGGGSIERLDQSANAGGRRGGAQGASDRRLSVSAAATPAVKGERPAGPLTTPSPTKDGEDPSKSCESKKCNCKKSKCLKLYCECFAAGVFCHECSCQNCQNTSDNAGLVQMTRQQIELRNPNAFADKIVASGDGGGQHKKGCHCKKSACLKKYCECFQAGVLCQDYCKCDGCKNKEDNGQFGGRGGAAAAKPIRMPTLSGHGTQAAAIAAVEEAAMFMASENDHHGLIMEDLMHMKSPGRVGLINAGLMSPGRFGMGLMSPGRGLVMSPGRAVLAAVDGLGLDLLQSPPKAAPPEAATPAAGSNASGGSNSVGATPMKARGETVSPLTPGSGRGTILRAGPGRLTLTGGSAINTRSKAPPPRFDGKPNANSAKGPMVTPTVTRSSRKTRSFGAMSGSHDAALAGGMITTLGSPVPLSTPEGFE</sequence>
<evidence type="ECO:0000256" key="4">
    <source>
        <dbReference type="SAM" id="MobiDB-lite"/>
    </source>
</evidence>
<feature type="compositionally biased region" description="Polar residues" evidence="4">
    <location>
        <begin position="544"/>
        <end position="553"/>
    </location>
</feature>
<evidence type="ECO:0000313" key="6">
    <source>
        <dbReference type="EMBL" id="ACO66054.1"/>
    </source>
</evidence>
<dbReference type="InterPro" id="IPR028307">
    <property type="entry name" value="Lin-54_fam"/>
</dbReference>
<feature type="domain" description="CRC" evidence="5">
    <location>
        <begin position="263"/>
        <end position="374"/>
    </location>
</feature>
<dbReference type="SMART" id="SM01114">
    <property type="entry name" value="CXC"/>
    <property type="match status" value="2"/>
</dbReference>
<keyword evidence="3" id="KW-0539">Nucleus</keyword>
<keyword evidence="7" id="KW-1185">Reference proteome</keyword>
<feature type="compositionally biased region" description="Basic and acidic residues" evidence="4">
    <location>
        <begin position="253"/>
        <end position="265"/>
    </location>
</feature>
<dbReference type="Proteomes" id="UP000002009">
    <property type="component" value="Chromosome 11"/>
</dbReference>
<proteinExistence type="inferred from homology"/>
<dbReference type="GO" id="GO:0006355">
    <property type="term" value="P:regulation of DNA-templated transcription"/>
    <property type="evidence" value="ECO:0007669"/>
    <property type="project" value="TreeGrafter"/>
</dbReference>
<dbReference type="GO" id="GO:0005634">
    <property type="term" value="C:nucleus"/>
    <property type="evidence" value="ECO:0007669"/>
    <property type="project" value="UniProtKB-SubCell"/>
</dbReference>
<dbReference type="OrthoDB" id="6283463at2759"/>
<dbReference type="EMBL" id="CP001330">
    <property type="protein sequence ID" value="ACO66054.1"/>
    <property type="molecule type" value="Genomic_DNA"/>
</dbReference>
<dbReference type="PROSITE" id="PS51634">
    <property type="entry name" value="CRC"/>
    <property type="match status" value="1"/>
</dbReference>
<name>C1EDG6_MICCC</name>
<feature type="compositionally biased region" description="Low complexity" evidence="4">
    <location>
        <begin position="163"/>
        <end position="174"/>
    </location>
</feature>
<feature type="compositionally biased region" description="Low complexity" evidence="4">
    <location>
        <begin position="96"/>
        <end position="127"/>
    </location>
</feature>
<dbReference type="Pfam" id="PF03638">
    <property type="entry name" value="TCR"/>
    <property type="match status" value="2"/>
</dbReference>
<dbReference type="KEGG" id="mis:MICPUN_102921"/>
<gene>
    <name evidence="6" type="ORF">MICPUN_102921</name>
</gene>